<evidence type="ECO:0000313" key="5">
    <source>
        <dbReference type="Proteomes" id="UP000281245"/>
    </source>
</evidence>
<dbReference type="OrthoDB" id="10279760at2759"/>
<evidence type="ECO:0000313" key="2">
    <source>
        <dbReference type="EMBL" id="RMX73732.1"/>
    </source>
</evidence>
<evidence type="ECO:0000256" key="1">
    <source>
        <dbReference type="SAM" id="MobiDB-lite"/>
    </source>
</evidence>
<evidence type="ECO:0000313" key="4">
    <source>
        <dbReference type="Proteomes" id="UP000271337"/>
    </source>
</evidence>
<dbReference type="EMBL" id="QWIL01004085">
    <property type="protein sequence ID" value="RMX81220.1"/>
    <property type="molecule type" value="Genomic_DNA"/>
</dbReference>
<dbReference type="EMBL" id="QWIJ01001727">
    <property type="protein sequence ID" value="RMX73732.1"/>
    <property type="molecule type" value="Genomic_DNA"/>
</dbReference>
<reference evidence="4 5" key="1">
    <citation type="journal article" date="2018" name="BMC Genomics">
        <title>Genomic evidence for intraspecific hybridization in a clonal and extremely halotolerant yeast.</title>
        <authorList>
            <person name="Gostincar C."/>
            <person name="Stajich J.E."/>
            <person name="Zupancic J."/>
            <person name="Zalar P."/>
            <person name="Gunde-Cimerman N."/>
        </authorList>
    </citation>
    <scope>NUCLEOTIDE SEQUENCE [LARGE SCALE GENOMIC DNA]</scope>
    <source>
        <strain evidence="2 5">EXF-6656</strain>
        <strain evidence="3 4">EXF-6669</strain>
    </source>
</reference>
<dbReference type="AlphaFoldDB" id="A0A3M6W591"/>
<sequence>MSAAPAGLSPTDFGSKTPAPVRGSDRFDQLIIEGRAKARAKIDKIQREYEATLQNEGGKRSNDQTGAKEMNGDKDSGDSQEG</sequence>
<dbReference type="Proteomes" id="UP000281245">
    <property type="component" value="Unassembled WGS sequence"/>
</dbReference>
<proteinExistence type="predicted"/>
<name>A0A3M6W591_HORWE</name>
<gene>
    <name evidence="3" type="ORF">D0867_16306</name>
    <name evidence="2" type="ORF">D0869_13307</name>
</gene>
<dbReference type="VEuPathDB" id="FungiDB:BTJ68_08297"/>
<feature type="compositionally biased region" description="Basic and acidic residues" evidence="1">
    <location>
        <begin position="70"/>
        <end position="82"/>
    </location>
</feature>
<feature type="region of interest" description="Disordered" evidence="1">
    <location>
        <begin position="1"/>
        <end position="27"/>
    </location>
</feature>
<protein>
    <submittedName>
        <fullName evidence="2">Uncharacterized protein</fullName>
    </submittedName>
</protein>
<comment type="caution">
    <text evidence="2">The sequence shown here is derived from an EMBL/GenBank/DDBJ whole genome shotgun (WGS) entry which is preliminary data.</text>
</comment>
<organism evidence="2 5">
    <name type="scientific">Hortaea werneckii</name>
    <name type="common">Black yeast</name>
    <name type="synonym">Cladosporium werneckii</name>
    <dbReference type="NCBI Taxonomy" id="91943"/>
    <lineage>
        <taxon>Eukaryota</taxon>
        <taxon>Fungi</taxon>
        <taxon>Dikarya</taxon>
        <taxon>Ascomycota</taxon>
        <taxon>Pezizomycotina</taxon>
        <taxon>Dothideomycetes</taxon>
        <taxon>Dothideomycetidae</taxon>
        <taxon>Mycosphaerellales</taxon>
        <taxon>Teratosphaeriaceae</taxon>
        <taxon>Hortaea</taxon>
    </lineage>
</organism>
<evidence type="ECO:0000313" key="3">
    <source>
        <dbReference type="EMBL" id="RMX81220.1"/>
    </source>
</evidence>
<accession>A0A3M6W591</accession>
<dbReference type="Proteomes" id="UP000271337">
    <property type="component" value="Unassembled WGS sequence"/>
</dbReference>
<feature type="region of interest" description="Disordered" evidence="1">
    <location>
        <begin position="51"/>
        <end position="82"/>
    </location>
</feature>